<evidence type="ECO:0000313" key="1">
    <source>
        <dbReference type="EMBL" id="GFG68097.1"/>
    </source>
</evidence>
<evidence type="ECO:0000313" key="3">
    <source>
        <dbReference type="Proteomes" id="UP000465306"/>
    </source>
</evidence>
<reference evidence="2" key="3">
    <citation type="submission" date="2020-11" db="EMBL/GenBank/DDBJ databases">
        <title>Intraspecies plasmid and genomic variation of Mycobacterium kubicae revealed by the complete genome sequences of two clinical isolates.</title>
        <authorList>
            <person name="Hendrix J.R."/>
            <person name="Epperson L.E."/>
            <person name="Honda J.R."/>
            <person name="Strong M."/>
        </authorList>
    </citation>
    <scope>NUCLEOTIDE SEQUENCE</scope>
    <source>
        <strain evidence="2">JCM 13573</strain>
    </source>
</reference>
<evidence type="ECO:0000313" key="2">
    <source>
        <dbReference type="EMBL" id="QPI36063.1"/>
    </source>
</evidence>
<reference evidence="1" key="2">
    <citation type="submission" date="2020-02" db="EMBL/GenBank/DDBJ databases">
        <authorList>
            <person name="Matsumoto Y."/>
            <person name="Kinjo T."/>
            <person name="Motooka D."/>
            <person name="Nabeya D."/>
            <person name="Jung N."/>
            <person name="Uechi K."/>
            <person name="Horii T."/>
            <person name="Iida T."/>
            <person name="Fujita J."/>
            <person name="Nakamura S."/>
        </authorList>
    </citation>
    <scope>NUCLEOTIDE SEQUENCE</scope>
    <source>
        <strain evidence="1">JCM 13573</strain>
    </source>
</reference>
<dbReference type="Proteomes" id="UP000663583">
    <property type="component" value="Chromosome"/>
</dbReference>
<name>A0AAX1J3L6_9MYCO</name>
<proteinExistence type="predicted"/>
<dbReference type="EMBL" id="BLKU01000005">
    <property type="protein sequence ID" value="GFG68097.1"/>
    <property type="molecule type" value="Genomic_DNA"/>
</dbReference>
<reference evidence="1 3" key="1">
    <citation type="journal article" date="2019" name="Emerg. Microbes Infect.">
        <title>Comprehensive subspecies identification of 175 nontuberculous mycobacteria species based on 7547 genomic profiles.</title>
        <authorList>
            <person name="Matsumoto Y."/>
            <person name="Kinjo T."/>
            <person name="Motooka D."/>
            <person name="Nabeya D."/>
            <person name="Jung N."/>
            <person name="Uechi K."/>
            <person name="Horii T."/>
            <person name="Iida T."/>
            <person name="Fujita J."/>
            <person name="Nakamura S."/>
        </authorList>
    </citation>
    <scope>NUCLEOTIDE SEQUENCE [LARGE SCALE GENOMIC DNA]</scope>
    <source>
        <strain evidence="1 3">JCM 13573</strain>
    </source>
</reference>
<sequence length="187" mass="19968">MTGAKRKPLTLADITARERWHLELAIHEAAHAVAAVALGGTIRNAVVSNSRVMGVEGLTTVTDMPRGRESEIAYSGPWAQARFRAGRRPTQRDVFSILSRGAWKDDRALTAAGGTHLGTPVVPLMERCWPAVVAVAKKLHRDGEVHQEDVLAALGVTDGGGRTSVQLAGLRSGTWSVPNNTKKPVPA</sequence>
<protein>
    <recommendedName>
        <fullName evidence="5">Peptidase M41 domain-containing protein</fullName>
    </recommendedName>
</protein>
<gene>
    <name evidence="2" type="ORF">I2456_15930</name>
    <name evidence="1" type="ORF">MKUB_55870</name>
</gene>
<dbReference type="KEGG" id="mku:I2456_15930"/>
<dbReference type="Proteomes" id="UP000465306">
    <property type="component" value="Unassembled WGS sequence"/>
</dbReference>
<evidence type="ECO:0000313" key="4">
    <source>
        <dbReference type="Proteomes" id="UP000663583"/>
    </source>
</evidence>
<dbReference type="RefSeq" id="WP_085074554.1">
    <property type="nucleotide sequence ID" value="NZ_BLKU01000005.1"/>
</dbReference>
<accession>A0AAX1J3L6</accession>
<organism evidence="2 4">
    <name type="scientific">Mycobacterium kubicae</name>
    <dbReference type="NCBI Taxonomy" id="120959"/>
    <lineage>
        <taxon>Bacteria</taxon>
        <taxon>Bacillati</taxon>
        <taxon>Actinomycetota</taxon>
        <taxon>Actinomycetes</taxon>
        <taxon>Mycobacteriales</taxon>
        <taxon>Mycobacteriaceae</taxon>
        <taxon>Mycobacterium</taxon>
        <taxon>Mycobacterium simiae complex</taxon>
    </lineage>
</organism>
<dbReference type="AlphaFoldDB" id="A0AAX1J3L6"/>
<keyword evidence="3" id="KW-1185">Reference proteome</keyword>
<evidence type="ECO:0008006" key="5">
    <source>
        <dbReference type="Google" id="ProtNLM"/>
    </source>
</evidence>
<dbReference type="EMBL" id="CP065047">
    <property type="protein sequence ID" value="QPI36063.1"/>
    <property type="molecule type" value="Genomic_DNA"/>
</dbReference>